<dbReference type="OrthoDB" id="732433at2759"/>
<organism evidence="1 2">
    <name type="scientific">Nelumbo nucifera</name>
    <name type="common">Sacred lotus</name>
    <dbReference type="NCBI Taxonomy" id="4432"/>
    <lineage>
        <taxon>Eukaryota</taxon>
        <taxon>Viridiplantae</taxon>
        <taxon>Streptophyta</taxon>
        <taxon>Embryophyta</taxon>
        <taxon>Tracheophyta</taxon>
        <taxon>Spermatophyta</taxon>
        <taxon>Magnoliopsida</taxon>
        <taxon>Proteales</taxon>
        <taxon>Nelumbonaceae</taxon>
        <taxon>Nelumbo</taxon>
    </lineage>
</organism>
<dbReference type="InterPro" id="IPR011990">
    <property type="entry name" value="TPR-like_helical_dom_sf"/>
</dbReference>
<dbReference type="Pfam" id="PF20431">
    <property type="entry name" value="E_motif"/>
    <property type="match status" value="1"/>
</dbReference>
<dbReference type="OMA" id="HGWGIKL"/>
<dbReference type="Proteomes" id="UP000189703">
    <property type="component" value="Unplaced"/>
</dbReference>
<sequence>MFVKVPKLIKTPSPFHLLSSSNNPLEHSYYLSIGSFFLVPKARSRSLDSFSSACSARDLVDEFPQRGHQYLDDTRFYQVWNLIKASTSRPHTVNASTHHALALKLGGLNDVPTATSLLTAYARAGYLSSSRSIFNEILNRDLVAWNAMITACVDNQRFQDAVAIFQEMMKEGCVFDSTTLLVAISALSHMNDMKQGRVIHCLSLKAGMVADCFLGNALVDMYAKSADLSSSECMFAEIKYRDTTSWNSVMCGCLCNGSPEKSLWYFEEISYSGERPDNVSFSCAISSCSRLGDLHCGLVIHGLGIKLGYGETSHISVANSLISFYSRCGDIKAAETVFKGMSYRDVVSWNSLLDGLLENGKILESFDLLHEMQFMAGIQPDLVTVLTIISLCSELNLLQDGRAIHGFIIRREMDSDILLKNSLMDMYSKCYSIESAEVLFNTILERDLVSWNTMIAGYSQNKHLGKAKSLFLELLHSGPRCSLFSLLAILPSCNNLQALQFGKLIHCWHLKMGFSEEVLAVNALMLMYINRGDLVASFSLLQSNQDIADIASWNTVIVGCTQSGHFRESLVAFNLLRQEPHINPDSITFVSILSACGNLNLIMEGRFLHGLVVKTSKESDIHVRNALLTMYSRCRDIDSVKLVFHSSPYHNLCSWNCIISACSQNQDGRGALELFSCLQFEPNEMTMVSILSACTQIGASRHGRELHGHVIRLGINQNPFISSALVDMYSKCGRLDIAVQIFQGLPEKSVVCWNIMIAAYGFHGDGRKAIQLFEQMCETGAKATKSTFVSLLSACSHSGLIDEGYCYYNHMLNEFGIEPVTEHHVCIVDMLGRAGRLHEAHELIKQMPSSPPSGVWGALLSGCNYHGDLHMGKQVAELLFSMEPDNVGYYISLSNMFVAAGWWSDAVETRKMKQDKKLKKPPGFSLIDAPNFHYNKVQI</sequence>
<dbReference type="GO" id="GO:0003723">
    <property type="term" value="F:RNA binding"/>
    <property type="evidence" value="ECO:0007669"/>
    <property type="project" value="InterPro"/>
</dbReference>
<keyword evidence="1" id="KW-1185">Reference proteome</keyword>
<dbReference type="PROSITE" id="PS51375">
    <property type="entry name" value="PPR"/>
    <property type="match status" value="5"/>
</dbReference>
<dbReference type="PANTHER" id="PTHR47926">
    <property type="entry name" value="PENTATRICOPEPTIDE REPEAT-CONTAINING PROTEIN"/>
    <property type="match status" value="1"/>
</dbReference>
<gene>
    <name evidence="2" type="primary">LOC104610335</name>
</gene>
<dbReference type="RefSeq" id="XP_010275199.1">
    <property type="nucleotide sequence ID" value="XM_010276897.1"/>
</dbReference>
<dbReference type="AlphaFoldDB" id="A0A1U8BER6"/>
<dbReference type="NCBIfam" id="TIGR00756">
    <property type="entry name" value="PPR"/>
    <property type="match status" value="4"/>
</dbReference>
<dbReference type="FunCoup" id="A0A1U8BER6">
    <property type="interactions" value="12"/>
</dbReference>
<dbReference type="GeneID" id="104610335"/>
<dbReference type="FunFam" id="1.25.40.10:FF:000073">
    <property type="entry name" value="Pentatricopeptide repeat-containing protein chloroplastic"/>
    <property type="match status" value="1"/>
</dbReference>
<dbReference type="eggNOG" id="KOG4197">
    <property type="taxonomic scope" value="Eukaryota"/>
</dbReference>
<dbReference type="FunFam" id="1.25.40.10:FF:000975">
    <property type="entry name" value="Pentatricopeptide repeat-containing protein"/>
    <property type="match status" value="1"/>
</dbReference>
<dbReference type="PANTHER" id="PTHR47926:SF481">
    <property type="entry name" value="TETRATRICOPEPTIDE-LIKE HELICAL DOMAIN SUPERFAMILY"/>
    <property type="match status" value="1"/>
</dbReference>
<proteinExistence type="predicted"/>
<dbReference type="KEGG" id="nnu:104610335"/>
<dbReference type="STRING" id="4432.A0A1U8BER6"/>
<name>A0A1U8BER6_NELNU</name>
<dbReference type="Pfam" id="PF01535">
    <property type="entry name" value="PPR"/>
    <property type="match status" value="8"/>
</dbReference>
<evidence type="ECO:0000313" key="1">
    <source>
        <dbReference type="Proteomes" id="UP000189703"/>
    </source>
</evidence>
<accession>A0A1U8BER6</accession>
<dbReference type="GO" id="GO:0009451">
    <property type="term" value="P:RNA modification"/>
    <property type="evidence" value="ECO:0007669"/>
    <property type="project" value="InterPro"/>
</dbReference>
<dbReference type="FunFam" id="1.25.40.10:FF:000353">
    <property type="entry name" value="Pentatricopeptide repeat-containing protein At4g39530"/>
    <property type="match status" value="1"/>
</dbReference>
<reference evidence="2" key="1">
    <citation type="submission" date="2025-08" db="UniProtKB">
        <authorList>
            <consortium name="RefSeq"/>
        </authorList>
    </citation>
    <scope>IDENTIFICATION</scope>
</reference>
<dbReference type="Pfam" id="PF13041">
    <property type="entry name" value="PPR_2"/>
    <property type="match status" value="3"/>
</dbReference>
<dbReference type="Gene3D" id="1.25.40.10">
    <property type="entry name" value="Tetratricopeptide repeat domain"/>
    <property type="match status" value="7"/>
</dbReference>
<dbReference type="InterPro" id="IPR046848">
    <property type="entry name" value="E_motif"/>
</dbReference>
<dbReference type="InterPro" id="IPR002885">
    <property type="entry name" value="PPR_rpt"/>
</dbReference>
<protein>
    <submittedName>
        <fullName evidence="2">Pentatricopeptide repeat-containing protein At4g19220, mitochondrial</fullName>
    </submittedName>
</protein>
<dbReference type="InterPro" id="IPR046960">
    <property type="entry name" value="PPR_At4g14850-like_plant"/>
</dbReference>
<evidence type="ECO:0000313" key="2">
    <source>
        <dbReference type="RefSeq" id="XP_010275199.1"/>
    </source>
</evidence>